<name>A0A0U1QQC1_9BACL</name>
<organism evidence="3 4">
    <name type="scientific">Sporolactobacillus inulinus CASD</name>
    <dbReference type="NCBI Taxonomy" id="1069536"/>
    <lineage>
        <taxon>Bacteria</taxon>
        <taxon>Bacillati</taxon>
        <taxon>Bacillota</taxon>
        <taxon>Bacilli</taxon>
        <taxon>Bacillales</taxon>
        <taxon>Sporolactobacillaceae</taxon>
        <taxon>Sporolactobacillus</taxon>
    </lineage>
</organism>
<dbReference type="Pfam" id="PF13439">
    <property type="entry name" value="Glyco_transf_4"/>
    <property type="match status" value="1"/>
</dbReference>
<dbReference type="InterPro" id="IPR028098">
    <property type="entry name" value="Glyco_trans_4-like_N"/>
</dbReference>
<dbReference type="PANTHER" id="PTHR12526:SF630">
    <property type="entry name" value="GLYCOSYLTRANSFERASE"/>
    <property type="match status" value="1"/>
</dbReference>
<protein>
    <submittedName>
        <fullName evidence="3">Uncharacterized protein</fullName>
    </submittedName>
</protein>
<dbReference type="RefSeq" id="WP_010026312.1">
    <property type="nucleotide sequence ID" value="NZ_AFVQ02000061.1"/>
</dbReference>
<dbReference type="SUPFAM" id="SSF53756">
    <property type="entry name" value="UDP-Glycosyltransferase/glycogen phosphorylase"/>
    <property type="match status" value="1"/>
</dbReference>
<feature type="domain" description="Glycosyl transferase family 1" evidence="1">
    <location>
        <begin position="177"/>
        <end position="325"/>
    </location>
</feature>
<dbReference type="AlphaFoldDB" id="A0A0U1QQC1"/>
<accession>A0A0U1QQC1</accession>
<dbReference type="OrthoDB" id="9787617at2"/>
<sequence>MKVAILLGEVTGKGGMETVISHTVSLFNKFNNRSEMKVFVLGGSRDETWLKKIGNEHYYCLCAANEAKAKRYLKCVFRAPSMIKKFEPDVILGADEKSVLYAKLFSKFFKRKPKIGTWIHFSLTSITGFYRNIIKTADFHLSISEGLKQEYVSNGLADDSNIHLIYNPLNLNHLMINRPSDKLELIYVGRLIYDGQKRVNDLLNAVSKIEGDWQLTIIGDGKDRDKLFRLSKKLGIDRKIIWLGWQDHPFDCIKSASLLLLTSEYEGFGMVLVEAMSRGIPCISTDCPVGPSDIIKNNVNGWLYSVRDNQALTDLLNQIVRGEKPLPDAVKIRQSVEKYDENKFSIRLFNVLEHELTK</sequence>
<evidence type="ECO:0000313" key="3">
    <source>
        <dbReference type="EMBL" id="KLI02995.1"/>
    </source>
</evidence>
<gene>
    <name evidence="3" type="ORF">SINU_05130</name>
</gene>
<proteinExistence type="predicted"/>
<dbReference type="PANTHER" id="PTHR12526">
    <property type="entry name" value="GLYCOSYLTRANSFERASE"/>
    <property type="match status" value="1"/>
</dbReference>
<reference evidence="3 4" key="1">
    <citation type="journal article" date="2011" name="J. Bacteriol.">
        <title>Draft genome sequence of Sporolactobacillus inulinus strain CASD, an efficient D-lactic acid-producing bacterium with high-concentration lactate tolerance capability.</title>
        <authorList>
            <person name="Yu B."/>
            <person name="Su F."/>
            <person name="Wang L."/>
            <person name="Xu K."/>
            <person name="Zhao B."/>
            <person name="Xu P."/>
        </authorList>
    </citation>
    <scope>NUCLEOTIDE SEQUENCE [LARGE SCALE GENOMIC DNA]</scope>
    <source>
        <strain evidence="3 4">CASD</strain>
    </source>
</reference>
<dbReference type="InterPro" id="IPR001296">
    <property type="entry name" value="Glyco_trans_1"/>
</dbReference>
<dbReference type="GO" id="GO:0016757">
    <property type="term" value="F:glycosyltransferase activity"/>
    <property type="evidence" value="ECO:0007669"/>
    <property type="project" value="InterPro"/>
</dbReference>
<dbReference type="CDD" id="cd03811">
    <property type="entry name" value="GT4_GT28_WabH-like"/>
    <property type="match status" value="1"/>
</dbReference>
<evidence type="ECO:0000259" key="1">
    <source>
        <dbReference type="Pfam" id="PF00534"/>
    </source>
</evidence>
<dbReference type="Proteomes" id="UP000035553">
    <property type="component" value="Unassembled WGS sequence"/>
</dbReference>
<dbReference type="EMBL" id="AFVQ02000061">
    <property type="protein sequence ID" value="KLI02995.1"/>
    <property type="molecule type" value="Genomic_DNA"/>
</dbReference>
<comment type="caution">
    <text evidence="3">The sequence shown here is derived from an EMBL/GenBank/DDBJ whole genome shotgun (WGS) entry which is preliminary data.</text>
</comment>
<evidence type="ECO:0000259" key="2">
    <source>
        <dbReference type="Pfam" id="PF13439"/>
    </source>
</evidence>
<dbReference type="Pfam" id="PF00534">
    <property type="entry name" value="Glycos_transf_1"/>
    <property type="match status" value="1"/>
</dbReference>
<feature type="domain" description="Glycosyltransferase subfamily 4-like N-terminal" evidence="2">
    <location>
        <begin position="38"/>
        <end position="172"/>
    </location>
</feature>
<dbReference type="Gene3D" id="3.40.50.2000">
    <property type="entry name" value="Glycogen Phosphorylase B"/>
    <property type="match status" value="2"/>
</dbReference>
<dbReference type="STRING" id="1069536.SINU_05130"/>
<evidence type="ECO:0000313" key="4">
    <source>
        <dbReference type="Proteomes" id="UP000035553"/>
    </source>
</evidence>
<keyword evidence="4" id="KW-1185">Reference proteome</keyword>